<dbReference type="KEGG" id="pfy:PFICI_04158"/>
<feature type="signal peptide" evidence="1">
    <location>
        <begin position="1"/>
        <end position="18"/>
    </location>
</feature>
<organism evidence="2 3">
    <name type="scientific">Pestalotiopsis fici (strain W106-1 / CGMCC3.15140)</name>
    <dbReference type="NCBI Taxonomy" id="1229662"/>
    <lineage>
        <taxon>Eukaryota</taxon>
        <taxon>Fungi</taxon>
        <taxon>Dikarya</taxon>
        <taxon>Ascomycota</taxon>
        <taxon>Pezizomycotina</taxon>
        <taxon>Sordariomycetes</taxon>
        <taxon>Xylariomycetidae</taxon>
        <taxon>Amphisphaeriales</taxon>
        <taxon>Sporocadaceae</taxon>
        <taxon>Pestalotiopsis</taxon>
    </lineage>
</organism>
<name>W3XJ95_PESFW</name>
<keyword evidence="1" id="KW-0732">Signal</keyword>
<keyword evidence="3" id="KW-1185">Reference proteome</keyword>
<dbReference type="HOGENOM" id="CLU_100635_1_1_1"/>
<dbReference type="InParanoid" id="W3XJ95"/>
<reference evidence="3" key="1">
    <citation type="journal article" date="2015" name="BMC Genomics">
        <title>Genomic and transcriptomic analysis of the endophytic fungus Pestalotiopsis fici reveals its lifestyle and high potential for synthesis of natural products.</title>
        <authorList>
            <person name="Wang X."/>
            <person name="Zhang X."/>
            <person name="Liu L."/>
            <person name="Xiang M."/>
            <person name="Wang W."/>
            <person name="Sun X."/>
            <person name="Che Y."/>
            <person name="Guo L."/>
            <person name="Liu G."/>
            <person name="Guo L."/>
            <person name="Wang C."/>
            <person name="Yin W.B."/>
            <person name="Stadler M."/>
            <person name="Zhang X."/>
            <person name="Liu X."/>
        </authorList>
    </citation>
    <scope>NUCLEOTIDE SEQUENCE [LARGE SCALE GENOMIC DNA]</scope>
    <source>
        <strain evidence="3">W106-1 / CGMCC3.15140</strain>
    </source>
</reference>
<dbReference type="Proteomes" id="UP000030651">
    <property type="component" value="Unassembled WGS sequence"/>
</dbReference>
<evidence type="ECO:0000313" key="2">
    <source>
        <dbReference type="EMBL" id="ETS86133.1"/>
    </source>
</evidence>
<accession>W3XJ95</accession>
<gene>
    <name evidence="2" type="ORF">PFICI_04158</name>
</gene>
<feature type="chain" id="PRO_5004834658" evidence="1">
    <location>
        <begin position="19"/>
        <end position="165"/>
    </location>
</feature>
<dbReference type="OMA" id="TEWYALP"/>
<evidence type="ECO:0000256" key="1">
    <source>
        <dbReference type="SAM" id="SignalP"/>
    </source>
</evidence>
<sequence>MMFSKFVGALSAVAGALSQPLFERAATYNFSIYAYSSDTIHGYPVISINNTAYITSADVGTYTNGHNVTFDALSSHGNFTATIPGGGTPLFYVPSTSGPAGFTNDTDDDTLITSGFGLYGHVVFLQSGTSMMTEWYAIATDIDSLWQLSWDDTDGFPITLRSIAP</sequence>
<evidence type="ECO:0000313" key="3">
    <source>
        <dbReference type="Proteomes" id="UP000030651"/>
    </source>
</evidence>
<dbReference type="GeneID" id="19269171"/>
<dbReference type="RefSeq" id="XP_007830930.1">
    <property type="nucleotide sequence ID" value="XM_007832739.1"/>
</dbReference>
<dbReference type="AlphaFoldDB" id="W3XJ95"/>
<dbReference type="OrthoDB" id="5230873at2759"/>
<protein>
    <submittedName>
        <fullName evidence="2">Uncharacterized protein</fullName>
    </submittedName>
</protein>
<dbReference type="EMBL" id="KI912110">
    <property type="protein sequence ID" value="ETS86133.1"/>
    <property type="molecule type" value="Genomic_DNA"/>
</dbReference>
<proteinExistence type="predicted"/>